<dbReference type="Pfam" id="PF23681">
    <property type="entry name" value="CTT_SPB4"/>
    <property type="match status" value="1"/>
</dbReference>
<dbReference type="Pfam" id="PF00270">
    <property type="entry name" value="DEAD"/>
    <property type="match status" value="1"/>
</dbReference>
<dbReference type="Pfam" id="PF00271">
    <property type="entry name" value="Helicase_C"/>
    <property type="match status" value="1"/>
</dbReference>
<dbReference type="PROSITE" id="PS50002">
    <property type="entry name" value="SH3"/>
    <property type="match status" value="1"/>
</dbReference>
<keyword evidence="12 20" id="KW-0067">ATP-binding</keyword>
<keyword evidence="13 20" id="KW-0694">RNA-binding</keyword>
<evidence type="ECO:0000256" key="11">
    <source>
        <dbReference type="ARBA" id="ARBA00022806"/>
    </source>
</evidence>
<dbReference type="InterPro" id="IPR000629">
    <property type="entry name" value="RNA-helicase_DEAD-box_CS"/>
</dbReference>
<comment type="similarity">
    <text evidence="3">Belongs to the SHO1 family.</text>
</comment>
<evidence type="ECO:0000256" key="7">
    <source>
        <dbReference type="ARBA" id="ARBA00022552"/>
    </source>
</evidence>
<dbReference type="CDD" id="cd11855">
    <property type="entry name" value="SH3_Sho1p"/>
    <property type="match status" value="1"/>
</dbReference>
<evidence type="ECO:0000256" key="2">
    <source>
        <dbReference type="ARBA" id="ARBA00004651"/>
    </source>
</evidence>
<comment type="catalytic activity">
    <reaction evidence="20">
        <text>ATP + H2O = ADP + phosphate + H(+)</text>
        <dbReference type="Rhea" id="RHEA:13065"/>
        <dbReference type="ChEBI" id="CHEBI:15377"/>
        <dbReference type="ChEBI" id="CHEBI:15378"/>
        <dbReference type="ChEBI" id="CHEBI:30616"/>
        <dbReference type="ChEBI" id="CHEBI:43474"/>
        <dbReference type="ChEBI" id="CHEBI:456216"/>
        <dbReference type="EC" id="3.6.4.13"/>
    </reaction>
</comment>
<name>A0A194S6N3_RHOGW</name>
<dbReference type="GO" id="GO:0006364">
    <property type="term" value="P:rRNA processing"/>
    <property type="evidence" value="ECO:0007669"/>
    <property type="project" value="UniProtKB-KW"/>
</dbReference>
<dbReference type="InterPro" id="IPR056330">
    <property type="entry name" value="CTT_SPB4"/>
</dbReference>
<dbReference type="SUPFAM" id="SSF50044">
    <property type="entry name" value="SH3-domain"/>
    <property type="match status" value="1"/>
</dbReference>
<dbReference type="GO" id="GO:0005886">
    <property type="term" value="C:plasma membrane"/>
    <property type="evidence" value="ECO:0007669"/>
    <property type="project" value="UniProtKB-SubCell"/>
</dbReference>
<dbReference type="CDD" id="cd18787">
    <property type="entry name" value="SF2_C_DEAD"/>
    <property type="match status" value="1"/>
</dbReference>
<comment type="function">
    <text evidence="20">RNA helicase.</text>
</comment>
<feature type="compositionally biased region" description="Basic and acidic residues" evidence="21">
    <location>
        <begin position="674"/>
        <end position="702"/>
    </location>
</feature>
<evidence type="ECO:0000256" key="3">
    <source>
        <dbReference type="ARBA" id="ARBA00009739"/>
    </source>
</evidence>
<dbReference type="CDD" id="cd17960">
    <property type="entry name" value="DEADc_DDX55"/>
    <property type="match status" value="1"/>
</dbReference>
<dbReference type="Proteomes" id="UP000053890">
    <property type="component" value="Unassembled WGS sequence"/>
</dbReference>
<keyword evidence="11 20" id="KW-0347">Helicase</keyword>
<proteinExistence type="inferred from homology"/>
<dbReference type="GO" id="GO:0003723">
    <property type="term" value="F:RNA binding"/>
    <property type="evidence" value="ECO:0007669"/>
    <property type="project" value="UniProtKB-UniRule"/>
</dbReference>
<dbReference type="PROSITE" id="PS00039">
    <property type="entry name" value="DEAD_ATP_HELICASE"/>
    <property type="match status" value="1"/>
</dbReference>
<evidence type="ECO:0000256" key="9">
    <source>
        <dbReference type="ARBA" id="ARBA00022741"/>
    </source>
</evidence>
<evidence type="ECO:0000256" key="1">
    <source>
        <dbReference type="ARBA" id="ARBA00004604"/>
    </source>
</evidence>
<evidence type="ECO:0000313" key="27">
    <source>
        <dbReference type="Proteomes" id="UP000053890"/>
    </source>
</evidence>
<dbReference type="GO" id="GO:0005730">
    <property type="term" value="C:nucleolus"/>
    <property type="evidence" value="ECO:0007669"/>
    <property type="project" value="UniProtKB-SubCell"/>
</dbReference>
<dbReference type="SMART" id="SM00326">
    <property type="entry name" value="SH3"/>
    <property type="match status" value="1"/>
</dbReference>
<dbReference type="RefSeq" id="XP_018272437.1">
    <property type="nucleotide sequence ID" value="XM_018416321.1"/>
</dbReference>
<feature type="transmembrane region" description="Helical" evidence="22">
    <location>
        <begin position="721"/>
        <end position="742"/>
    </location>
</feature>
<dbReference type="Pfam" id="PF00018">
    <property type="entry name" value="SH3_1"/>
    <property type="match status" value="1"/>
</dbReference>
<dbReference type="STRING" id="578459.A0A194S6N3"/>
<feature type="region of interest" description="Disordered" evidence="21">
    <location>
        <begin position="863"/>
        <end position="883"/>
    </location>
</feature>
<gene>
    <name evidence="26" type="ORF">RHOBADRAFT_52402</name>
</gene>
<evidence type="ECO:0000256" key="8">
    <source>
        <dbReference type="ARBA" id="ARBA00022692"/>
    </source>
</evidence>
<evidence type="ECO:0000256" key="15">
    <source>
        <dbReference type="ARBA" id="ARBA00023016"/>
    </source>
</evidence>
<dbReference type="SMART" id="SM00487">
    <property type="entry name" value="DEXDc"/>
    <property type="match status" value="1"/>
</dbReference>
<evidence type="ECO:0000256" key="4">
    <source>
        <dbReference type="ARBA" id="ARBA00022443"/>
    </source>
</evidence>
<dbReference type="InterPro" id="IPR025313">
    <property type="entry name" value="SPB4-like_CTE"/>
</dbReference>
<keyword evidence="27" id="KW-1185">Reference proteome</keyword>
<feature type="compositionally biased region" description="Low complexity" evidence="21">
    <location>
        <begin position="117"/>
        <end position="126"/>
    </location>
</feature>
<dbReference type="EC" id="3.6.4.13" evidence="20"/>
<feature type="domain" description="Helicase ATP-binding" evidence="24">
    <location>
        <begin position="44"/>
        <end position="264"/>
    </location>
</feature>
<feature type="transmembrane region" description="Helical" evidence="22">
    <location>
        <begin position="754"/>
        <end position="776"/>
    </location>
</feature>
<keyword evidence="7" id="KW-0698">rRNA processing</keyword>
<feature type="compositionally biased region" description="Pro residues" evidence="21">
    <location>
        <begin position="127"/>
        <end position="138"/>
    </location>
</feature>
<evidence type="ECO:0000256" key="13">
    <source>
        <dbReference type="ARBA" id="ARBA00022884"/>
    </source>
</evidence>
<sequence>MSAPAAPSYAGPWTRLKPALTPWVADVVRDLGFEQMTPVQASSIPLFMQHKDVVVEAVTGSGKTLAFVIPVLEKLLRRDRPLSKREVGAIIIAPTRELAIQIHAVFQQFLDAQPAAASPDAASTSTSPPPAPTTPPIAPALLLIGGNSLQDDKKAFFETGADILVGTPGRLEEFLLGSSSVAMSKKGKGGQTRRSTGVGVGDTKALDILVMDEADRLLDLGFTPTLTRLLDHFPKQRRTGLFSATMSDALGQLVRVGLRNPVRVVVKVEAKAAKGKEKAEAAGDRKIPTLLQNGYVVCAPAERLAMLFRILRREAFTTDEGETGARKFIVYFSTCAAVDYFFKVLSATPSLANAGFSLHSLHGQQSPTRRSSTFTAFTALPPTTPGVLLCTDVAARGLDLPDVDVVIQVDPPVDPRAFGHRVGRTARAGRSGKAVVLLNQDFLAVRKVPLQRFEYESESGVSLSDEAEALRVEMHKVIRKDRDLHDRGVKAFVSSIRSYSKHEASYLFRLQDLDLVGLAQSFALLRMPKVAELKGKEKEITARWQDEEVDWDSYAYADKVREKQRKSDLKALQDKREAHESRKRARAAAAAVAADDAAGAAAGDGDGEPEAKKFKKGENKGKNKAWSAQEDAEAKKAARRAKRLAKAKALRAAEAEGRVRAVDGGDDDDEGAAEEARDWKEELARAKREKREGRQATAREKGLPPTHGGGLAGVAFSHPGFLITLVVATAGFFAAFVGQIVLESKYNKLDGGSAVGVPWFGIFLQLFLNIGVFVTLATDSVGANRFQLSIFLAVALVMAVIGANLGIFQSESYYLAIGAGWILIAFVDILWIMYFTSSDDAWFATIFDLGASQHFSSRSSVAGFSTHRRGPSSRAGGSAMGMSGPSGPVSYQGYAGTKGGAGSITGSRLGPATSVSVHDLQVDGSHAGTEPSLLGEAASEYHAPMLKARALYSYSASPDDPNEISFAKGEILDILDNSGKWWQARKTDGTKGIVPSNYLALH</sequence>
<evidence type="ECO:0000256" key="20">
    <source>
        <dbReference type="RuleBase" id="RU365068"/>
    </source>
</evidence>
<keyword evidence="10 20" id="KW-0378">Hydrolase</keyword>
<evidence type="ECO:0000256" key="16">
    <source>
        <dbReference type="ARBA" id="ARBA00023054"/>
    </source>
</evidence>
<feature type="domain" description="Helicase C-terminal" evidence="25">
    <location>
        <begin position="303"/>
        <end position="485"/>
    </location>
</feature>
<feature type="compositionally biased region" description="Basic and acidic residues" evidence="21">
    <location>
        <begin position="609"/>
        <end position="621"/>
    </location>
</feature>
<dbReference type="PRINTS" id="PR00452">
    <property type="entry name" value="SH3DOMAIN"/>
</dbReference>
<keyword evidence="17 22" id="KW-0472">Membrane</keyword>
<evidence type="ECO:0000256" key="6">
    <source>
        <dbReference type="ARBA" id="ARBA00022517"/>
    </source>
</evidence>
<keyword evidence="14 22" id="KW-1133">Transmembrane helix</keyword>
<evidence type="ECO:0000256" key="10">
    <source>
        <dbReference type="ARBA" id="ARBA00022801"/>
    </source>
</evidence>
<evidence type="ECO:0000259" key="25">
    <source>
        <dbReference type="PROSITE" id="PS51194"/>
    </source>
</evidence>
<evidence type="ECO:0000259" key="24">
    <source>
        <dbReference type="PROSITE" id="PS51192"/>
    </source>
</evidence>
<evidence type="ECO:0000256" key="21">
    <source>
        <dbReference type="SAM" id="MobiDB-lite"/>
    </source>
</evidence>
<comment type="similarity">
    <text evidence="18">Belongs to the DEAD box helicase family. DDX55/SPB4 subfamily.</text>
</comment>
<keyword evidence="16" id="KW-0175">Coiled coil</keyword>
<reference evidence="26 27" key="1">
    <citation type="journal article" date="2015" name="Front. Microbiol.">
        <title>Genome sequence of the plant growth promoting endophytic yeast Rhodotorula graminis WP1.</title>
        <authorList>
            <person name="Firrincieli A."/>
            <person name="Otillar R."/>
            <person name="Salamov A."/>
            <person name="Schmutz J."/>
            <person name="Khan Z."/>
            <person name="Redman R.S."/>
            <person name="Fleck N.D."/>
            <person name="Lindquist E."/>
            <person name="Grigoriev I.V."/>
            <person name="Doty S.L."/>
        </authorList>
    </citation>
    <scope>NUCLEOTIDE SEQUENCE [LARGE SCALE GENOMIC DNA]</scope>
    <source>
        <strain evidence="26 27">WP1</strain>
    </source>
</reference>
<evidence type="ECO:0000256" key="19">
    <source>
        <dbReference type="PROSITE-ProRule" id="PRU00192"/>
    </source>
</evidence>
<dbReference type="GO" id="GO:0016887">
    <property type="term" value="F:ATP hydrolysis activity"/>
    <property type="evidence" value="ECO:0007669"/>
    <property type="project" value="RHEA"/>
</dbReference>
<feature type="region of interest" description="Disordered" evidence="21">
    <location>
        <begin position="117"/>
        <end position="138"/>
    </location>
</feature>
<feature type="transmembrane region" description="Helical" evidence="22">
    <location>
        <begin position="814"/>
        <end position="834"/>
    </location>
</feature>
<feature type="transmembrane region" description="Helical" evidence="22">
    <location>
        <begin position="788"/>
        <end position="807"/>
    </location>
</feature>
<dbReference type="InterPro" id="IPR011545">
    <property type="entry name" value="DEAD/DEAH_box_helicase_dom"/>
</dbReference>
<keyword evidence="8 22" id="KW-0812">Transmembrane</keyword>
<comment type="domain">
    <text evidence="20">The Q motif is unique to and characteristic of the DEAD box family of RNA helicases and controls ATP binding and hydrolysis.</text>
</comment>
<dbReference type="InterPro" id="IPR035522">
    <property type="entry name" value="Sho1_SH3"/>
</dbReference>
<dbReference type="EMBL" id="KQ474076">
    <property type="protein sequence ID" value="KPV76388.1"/>
    <property type="molecule type" value="Genomic_DNA"/>
</dbReference>
<dbReference type="Gene3D" id="2.30.30.40">
    <property type="entry name" value="SH3 Domains"/>
    <property type="match status" value="1"/>
</dbReference>
<dbReference type="PROSITE" id="PS51192">
    <property type="entry name" value="HELICASE_ATP_BIND_1"/>
    <property type="match status" value="1"/>
</dbReference>
<organism evidence="26 27">
    <name type="scientific">Rhodotorula graminis (strain WP1)</name>
    <dbReference type="NCBI Taxonomy" id="578459"/>
    <lineage>
        <taxon>Eukaryota</taxon>
        <taxon>Fungi</taxon>
        <taxon>Dikarya</taxon>
        <taxon>Basidiomycota</taxon>
        <taxon>Pucciniomycotina</taxon>
        <taxon>Microbotryomycetes</taxon>
        <taxon>Sporidiobolales</taxon>
        <taxon>Sporidiobolaceae</taxon>
        <taxon>Rhodotorula</taxon>
    </lineage>
</organism>
<dbReference type="SMART" id="SM00490">
    <property type="entry name" value="HELICc"/>
    <property type="match status" value="1"/>
</dbReference>
<feature type="compositionally biased region" description="Low complexity" evidence="21">
    <location>
        <begin position="872"/>
        <end position="883"/>
    </location>
</feature>
<evidence type="ECO:0000256" key="12">
    <source>
        <dbReference type="ARBA" id="ARBA00022840"/>
    </source>
</evidence>
<keyword evidence="9 20" id="KW-0547">Nucleotide-binding</keyword>
<protein>
    <recommendedName>
        <fullName evidence="20">ATP-dependent RNA helicase</fullName>
        <ecNumber evidence="20">3.6.4.13</ecNumber>
    </recommendedName>
</protein>
<evidence type="ECO:0000313" key="26">
    <source>
        <dbReference type="EMBL" id="KPV76388.1"/>
    </source>
</evidence>
<evidence type="ECO:0000259" key="23">
    <source>
        <dbReference type="PROSITE" id="PS50002"/>
    </source>
</evidence>
<dbReference type="SUPFAM" id="SSF52540">
    <property type="entry name" value="P-loop containing nucleoside triphosphate hydrolases"/>
    <property type="match status" value="1"/>
</dbReference>
<dbReference type="PANTHER" id="PTHR24031">
    <property type="entry name" value="RNA HELICASE"/>
    <property type="match status" value="1"/>
</dbReference>
<feature type="region of interest" description="Disordered" evidence="21">
    <location>
        <begin position="655"/>
        <end position="706"/>
    </location>
</feature>
<evidence type="ECO:0000256" key="5">
    <source>
        <dbReference type="ARBA" id="ARBA00022475"/>
    </source>
</evidence>
<feature type="region of interest" description="Disordered" evidence="21">
    <location>
        <begin position="599"/>
        <end position="639"/>
    </location>
</feature>
<keyword evidence="5" id="KW-1003">Cell membrane</keyword>
<feature type="compositionally biased region" description="Acidic residues" evidence="21">
    <location>
        <begin position="664"/>
        <end position="673"/>
    </location>
</feature>
<evidence type="ECO:0000256" key="17">
    <source>
        <dbReference type="ARBA" id="ARBA00023136"/>
    </source>
</evidence>
<keyword evidence="4 19" id="KW-0728">SH3 domain</keyword>
<dbReference type="InterPro" id="IPR001650">
    <property type="entry name" value="Helicase_C-like"/>
</dbReference>
<dbReference type="OMA" id="YFSTCAQ"/>
<dbReference type="Pfam" id="PF13959">
    <property type="entry name" value="CTE_SPB4"/>
    <property type="match status" value="1"/>
</dbReference>
<feature type="domain" description="SH3" evidence="23">
    <location>
        <begin position="943"/>
        <end position="1002"/>
    </location>
</feature>
<keyword evidence="6" id="KW-0690">Ribosome biogenesis</keyword>
<dbReference type="GeneID" id="28976769"/>
<evidence type="ECO:0000256" key="18">
    <source>
        <dbReference type="ARBA" id="ARBA00038002"/>
    </source>
</evidence>
<dbReference type="InterPro" id="IPR001452">
    <property type="entry name" value="SH3_domain"/>
</dbReference>
<dbReference type="PROSITE" id="PS51194">
    <property type="entry name" value="HELICASE_CTER"/>
    <property type="match status" value="1"/>
</dbReference>
<dbReference type="InterPro" id="IPR036028">
    <property type="entry name" value="SH3-like_dom_sf"/>
</dbReference>
<dbReference type="GO" id="GO:0005524">
    <property type="term" value="F:ATP binding"/>
    <property type="evidence" value="ECO:0007669"/>
    <property type="project" value="UniProtKB-UniRule"/>
</dbReference>
<dbReference type="Gene3D" id="3.40.50.300">
    <property type="entry name" value="P-loop containing nucleotide triphosphate hydrolases"/>
    <property type="match status" value="2"/>
</dbReference>
<dbReference type="SMART" id="SM01178">
    <property type="entry name" value="DUF4217"/>
    <property type="match status" value="1"/>
</dbReference>
<dbReference type="OrthoDB" id="7396459at2759"/>
<dbReference type="GO" id="GO:0003724">
    <property type="term" value="F:RNA helicase activity"/>
    <property type="evidence" value="ECO:0007669"/>
    <property type="project" value="UniProtKB-EC"/>
</dbReference>
<accession>A0A194S6N3</accession>
<keyword evidence="15" id="KW-0346">Stress response</keyword>
<dbReference type="InterPro" id="IPR027417">
    <property type="entry name" value="P-loop_NTPase"/>
</dbReference>
<comment type="subcellular location">
    <subcellularLocation>
        <location evidence="2">Cell membrane</location>
        <topology evidence="2">Multi-pass membrane protein</topology>
    </subcellularLocation>
    <subcellularLocation>
        <location evidence="1">Nucleus</location>
        <location evidence="1">Nucleolus</location>
    </subcellularLocation>
</comment>
<evidence type="ECO:0000256" key="22">
    <source>
        <dbReference type="SAM" id="Phobius"/>
    </source>
</evidence>
<dbReference type="AlphaFoldDB" id="A0A194S6N3"/>
<evidence type="ECO:0000256" key="14">
    <source>
        <dbReference type="ARBA" id="ARBA00022989"/>
    </source>
</evidence>
<dbReference type="InterPro" id="IPR014001">
    <property type="entry name" value="Helicase_ATP-bd"/>
</dbReference>